<evidence type="ECO:0000313" key="2">
    <source>
        <dbReference type="EMBL" id="MFC5395975.1"/>
    </source>
</evidence>
<dbReference type="Proteomes" id="UP001596104">
    <property type="component" value="Unassembled WGS sequence"/>
</dbReference>
<protein>
    <recommendedName>
        <fullName evidence="4">Polyketide cyclase/dehydrase/lipid transport protein</fullName>
    </recommendedName>
</protein>
<feature type="chain" id="PRO_5045142091" description="Polyketide cyclase/dehydrase/lipid transport protein" evidence="1">
    <location>
        <begin position="25"/>
        <end position="168"/>
    </location>
</feature>
<evidence type="ECO:0000256" key="1">
    <source>
        <dbReference type="SAM" id="SignalP"/>
    </source>
</evidence>
<comment type="caution">
    <text evidence="2">The sequence shown here is derived from an EMBL/GenBank/DDBJ whole genome shotgun (WGS) entry which is preliminary data.</text>
</comment>
<organism evidence="2 3">
    <name type="scientific">Bosea vestrisii</name>
    <dbReference type="NCBI Taxonomy" id="151416"/>
    <lineage>
        <taxon>Bacteria</taxon>
        <taxon>Pseudomonadati</taxon>
        <taxon>Pseudomonadota</taxon>
        <taxon>Alphaproteobacteria</taxon>
        <taxon>Hyphomicrobiales</taxon>
        <taxon>Boseaceae</taxon>
        <taxon>Bosea</taxon>
    </lineage>
</organism>
<proteinExistence type="predicted"/>
<feature type="signal peptide" evidence="1">
    <location>
        <begin position="1"/>
        <end position="24"/>
    </location>
</feature>
<sequence>MKRHLALAAIACLTVLGTARPARAQEVRFRLSLAWTVPEIEPRERIRPASRTITVILGKGGAVKEEVSRNRGGRQRAGRVHEGALGDELDGSPARWKVLNETTLLRLKAERTHTFAIWLRTDGARSCSVTLEWRLKPGFTAYEAWARRRDIAIRYNQPTVQQATCEVL</sequence>
<reference evidence="3" key="1">
    <citation type="journal article" date="2019" name="Int. J. Syst. Evol. Microbiol.">
        <title>The Global Catalogue of Microorganisms (GCM) 10K type strain sequencing project: providing services to taxonomists for standard genome sequencing and annotation.</title>
        <authorList>
            <consortium name="The Broad Institute Genomics Platform"/>
            <consortium name="The Broad Institute Genome Sequencing Center for Infectious Disease"/>
            <person name="Wu L."/>
            <person name="Ma J."/>
        </authorList>
    </citation>
    <scope>NUCLEOTIDE SEQUENCE [LARGE SCALE GENOMIC DNA]</scope>
    <source>
        <strain evidence="3">CGMCC 1.16326</strain>
    </source>
</reference>
<evidence type="ECO:0008006" key="4">
    <source>
        <dbReference type="Google" id="ProtNLM"/>
    </source>
</evidence>
<gene>
    <name evidence="2" type="ORF">ACFPPC_25385</name>
</gene>
<evidence type="ECO:0000313" key="3">
    <source>
        <dbReference type="Proteomes" id="UP001596104"/>
    </source>
</evidence>
<keyword evidence="3" id="KW-1185">Reference proteome</keyword>
<keyword evidence="1" id="KW-0732">Signal</keyword>
<name>A0ABW0HH72_9HYPH</name>
<dbReference type="EMBL" id="JBHSLV010000055">
    <property type="protein sequence ID" value="MFC5395975.1"/>
    <property type="molecule type" value="Genomic_DNA"/>
</dbReference>
<accession>A0ABW0HH72</accession>
<dbReference type="RefSeq" id="WP_377012186.1">
    <property type="nucleotide sequence ID" value="NZ_JBHSLV010000055.1"/>
</dbReference>